<name>A0ABU3Q8H9_9SPHN</name>
<accession>A0ABU3Q8H9</accession>
<reference evidence="1 2" key="1">
    <citation type="submission" date="2023-05" db="EMBL/GenBank/DDBJ databases">
        <authorList>
            <person name="Guo Y."/>
        </authorList>
    </citation>
    <scope>NUCLEOTIDE SEQUENCE [LARGE SCALE GENOMIC DNA]</scope>
    <source>
        <strain evidence="1 2">GR2756</strain>
    </source>
</reference>
<organism evidence="1 2">
    <name type="scientific">Sphingosinicella rhizophila</name>
    <dbReference type="NCBI Taxonomy" id="3050082"/>
    <lineage>
        <taxon>Bacteria</taxon>
        <taxon>Pseudomonadati</taxon>
        <taxon>Pseudomonadota</taxon>
        <taxon>Alphaproteobacteria</taxon>
        <taxon>Sphingomonadales</taxon>
        <taxon>Sphingosinicellaceae</taxon>
        <taxon>Sphingosinicella</taxon>
    </lineage>
</organism>
<sequence>MNWFHLKLWLVEASGLDMDALHVHAGIFLQVAAALVLRRSLASPLPWFAVLVAVLANEIYDFNYEVWPNRWDQVLEGFRDSWNTLLLPTLFLVLTRYLPRLFRKSGR</sequence>
<dbReference type="RefSeq" id="WP_315726794.1">
    <property type="nucleotide sequence ID" value="NZ_JAVUPU010000005.1"/>
</dbReference>
<gene>
    <name evidence="1" type="ORF">RQX22_12165</name>
</gene>
<proteinExistence type="predicted"/>
<evidence type="ECO:0000313" key="1">
    <source>
        <dbReference type="EMBL" id="MDT9599707.1"/>
    </source>
</evidence>
<dbReference type="Proteomes" id="UP001259572">
    <property type="component" value="Unassembled WGS sequence"/>
</dbReference>
<protein>
    <submittedName>
        <fullName evidence="1">Uncharacterized protein</fullName>
    </submittedName>
</protein>
<comment type="caution">
    <text evidence="1">The sequence shown here is derived from an EMBL/GenBank/DDBJ whole genome shotgun (WGS) entry which is preliminary data.</text>
</comment>
<evidence type="ECO:0000313" key="2">
    <source>
        <dbReference type="Proteomes" id="UP001259572"/>
    </source>
</evidence>
<keyword evidence="2" id="KW-1185">Reference proteome</keyword>
<dbReference type="EMBL" id="JAVUPU010000005">
    <property type="protein sequence ID" value="MDT9599707.1"/>
    <property type="molecule type" value="Genomic_DNA"/>
</dbReference>